<evidence type="ECO:0000259" key="26">
    <source>
        <dbReference type="Pfam" id="PF24065"/>
    </source>
</evidence>
<dbReference type="Pfam" id="PF14260">
    <property type="entry name" value="zf-C4pol"/>
    <property type="match status" value="1"/>
</dbReference>
<dbReference type="GO" id="GO:0003887">
    <property type="term" value="F:DNA-directed DNA polymerase activity"/>
    <property type="evidence" value="ECO:0007669"/>
    <property type="project" value="UniProtKB-KW"/>
</dbReference>
<proteinExistence type="inferred from homology"/>
<evidence type="ECO:0000256" key="4">
    <source>
        <dbReference type="ARBA" id="ARBA00022485"/>
    </source>
</evidence>
<dbReference type="Pfam" id="PF24055">
    <property type="entry name" value="POL3_N"/>
    <property type="match status" value="1"/>
</dbReference>
<dbReference type="InterPro" id="IPR056435">
    <property type="entry name" value="DPOD/Z_N"/>
</dbReference>
<dbReference type="EC" id="2.7.7.7" evidence="20"/>
<organism evidence="27 28">
    <name type="scientific">Castilleja foliolosa</name>
    <dbReference type="NCBI Taxonomy" id="1961234"/>
    <lineage>
        <taxon>Eukaryota</taxon>
        <taxon>Viridiplantae</taxon>
        <taxon>Streptophyta</taxon>
        <taxon>Embryophyta</taxon>
        <taxon>Tracheophyta</taxon>
        <taxon>Spermatophyta</taxon>
        <taxon>Magnoliopsida</taxon>
        <taxon>eudicotyledons</taxon>
        <taxon>Gunneridae</taxon>
        <taxon>Pentapetalae</taxon>
        <taxon>asterids</taxon>
        <taxon>lamiids</taxon>
        <taxon>Lamiales</taxon>
        <taxon>Orobanchaceae</taxon>
        <taxon>Pedicularideae</taxon>
        <taxon>Castillejinae</taxon>
        <taxon>Castilleja</taxon>
    </lineage>
</organism>
<evidence type="ECO:0000256" key="11">
    <source>
        <dbReference type="ARBA" id="ARBA00022833"/>
    </source>
</evidence>
<evidence type="ECO:0000259" key="25">
    <source>
        <dbReference type="Pfam" id="PF24055"/>
    </source>
</evidence>
<protein>
    <recommendedName>
        <fullName evidence="20">DNA polymerase</fullName>
        <ecNumber evidence="20">2.7.7.7</ecNumber>
    </recommendedName>
</protein>
<dbReference type="InterPro" id="IPR006133">
    <property type="entry name" value="DNA-dir_DNA_pol_B_exonuc"/>
</dbReference>
<keyword evidence="11 20" id="KW-0862">Zinc</keyword>
<dbReference type="InterPro" id="IPR006134">
    <property type="entry name" value="DNA-dir_DNA_pol_B_multi_dom"/>
</dbReference>
<feature type="domain" description="C4-type zinc-finger of DNA polymerase delta" evidence="24">
    <location>
        <begin position="1844"/>
        <end position="1917"/>
    </location>
</feature>
<gene>
    <name evidence="27" type="ORF">CASFOL_023302</name>
</gene>
<evidence type="ECO:0000313" key="27">
    <source>
        <dbReference type="EMBL" id="KAL3630318.1"/>
    </source>
</evidence>
<keyword evidence="10 20" id="KW-0863">Zinc-finger</keyword>
<dbReference type="InterPro" id="IPR056447">
    <property type="entry name" value="REV3_N"/>
</dbReference>
<dbReference type="InterPro" id="IPR023211">
    <property type="entry name" value="DNA_pol_palm_dom_sf"/>
</dbReference>
<dbReference type="InterPro" id="IPR043502">
    <property type="entry name" value="DNA/RNA_pol_sf"/>
</dbReference>
<evidence type="ECO:0000256" key="18">
    <source>
        <dbReference type="ARBA" id="ARBA00049244"/>
    </source>
</evidence>
<dbReference type="GO" id="GO:0008270">
    <property type="term" value="F:zinc ion binding"/>
    <property type="evidence" value="ECO:0007669"/>
    <property type="project" value="UniProtKB-KW"/>
</dbReference>
<evidence type="ECO:0000259" key="23">
    <source>
        <dbReference type="Pfam" id="PF03104"/>
    </source>
</evidence>
<reference evidence="28" key="1">
    <citation type="journal article" date="2024" name="IScience">
        <title>Strigolactones Initiate the Formation of Haustorium-like Structures in Castilleja.</title>
        <authorList>
            <person name="Buerger M."/>
            <person name="Peterson D."/>
            <person name="Chory J."/>
        </authorList>
    </citation>
    <scope>NUCLEOTIDE SEQUENCE [LARGE SCALE GENOMIC DNA]</scope>
</reference>
<dbReference type="SMART" id="SM00486">
    <property type="entry name" value="POLBc"/>
    <property type="match status" value="1"/>
</dbReference>
<dbReference type="InterPro" id="IPR012337">
    <property type="entry name" value="RNaseH-like_sf"/>
</dbReference>
<sequence>MGSKNQEAETGGSQPQVFSVRIVSIDYYMAPPVPGLGIFYSPFHGGKVNEVPVIRIYGSTPAGQKTCLHVHGVLPYLYVPCSDMGPMANDEVDACKHSIALSLEKTLRLKGNAASKRQHVHGCDIVRARKFYGYHSSEELFVKIYFAIGFKRTKWYYPQDVSRAADILLTGAILDKLLQPYESHIPFLLQFLIDNHLYGMSHLHVSKVRFRSPVPDSFSHRKVKHQGKVRPLEDDSTCMDFQVDLGGDLCLNTPIWISSTVPDGWIWQYSPVPDSSTNENIPLFRRQSTSELEADAAVHDILNQQFISYASLSQTNSEVKMVQSLIPIWEEEYERNGVPEAIPLDSEKPLPQDVLKILSDGIDFENFMEARTEAGNWSLLTSQPTESSKVCGDLTDSKFANVENSNDLPSKYLKASDRIGPLSDSLSPNVDAAETNDIETADQLQISVTIGPSTAKVTDEDGLRLLKWLASSQAAEDINSDDELARETILSPLLPSKDIDQVLEIANVGYESESQKECQDILDTIDMLNFEDSNDRSIPLAEYNHSSKYLSNKIIPQVDGSSDDLPSTPCQDKLLKTGKSVAKSFAGIQSWSELDSNLIGKNRLKRPRWGSLPVSHQKVNDVLPPDTLCISNGHDDEGREDSGTSLLRGESKRFSIEKADEQKDTSYMEQDSIKVDCSTRDLMRRKRSHRIEFSECRGQEEDWKAESYPDAECRKGDINLDCKLSDDIEVSNEAVHTKPTSSFFNTGNPENAVQVGCGDSCCDCVKYGSSLHVSSCKLEHACVSKTTIFGEDFRSRSLQTGVEESTTALSKSSPSDLVLNTNGLSQSRYQSSIPKCQLPDIPAEYLKGVKGETTIVRLEKSPENVNDESETVKLIAMTFSMKPPTIDWRDEPEREALNNGDSNVVTSLQGDITDNCPPFFGRNCPEEEEELQGVSLRDCKYIGKQGHVMGVPTLCPKHGSCLFMLTPAVSPPSKESVDRWISCDSSDILRKKINVSSPLLPLSVDYPRDIVDSQGSQADEGNFPLPEEKPNEKKCSMEVKALNEAKKKNSTACSMDTSQISGPDKNMRPTPLSQIGFRDPASAGQGQQLTLMSIEVHAESRGDLRPDPRFDAINIIVLVIQEDDESTLDTHVLLRCGSVYVEKDLDAVPDSRVSVFAEELQLLKHFTKVVHASDPDVLMGWDVQSSSLGFLAERAAHVGVDLLNNISRTPSHINVATGDSEKVIGKVLPESGNVEAVHLERTVIEDEWGRTHASGVHVGGRIVLNIWRLMRNEVTLNMYTVEAVAETVLRLKIPYIPWKVLTKWFSSGPGRARYRSIDYTLKRAKLNLQIMNQLDMINRTSELARVFGIDFFSVLSRGSQYRVESMFLRLAHTQNYIAISPGKQQVANQPAMECIPLVMEPESNFYADPVIVLDFQSLYPSMVIAYNLCFCTCLGKVTPPKANTLGVSSYSPDVNILCNLKRELLVTPNGVVYVPSKVRKGILPRLLEEILSTRIMVKQAMKKLDPSQRILHRVLNARQLALKLISNVTYGYTAAGFSGRMPCAELADSIVQCGRRTLEAAISFVNSNDKWKANVIYGDTDSMFVLLKGRSLKEAFTVGQEIASAITEMNPSPITLKMEKVYFPCFLLTKKRYVGYSYESPDQSKPIFDAKGIETVRRDTCIAVSKMMEKSLRIYFECQSIDKVKEYVLRQWTRILSGRISLQDFVFAKEVRLGTYAAGSYSLPPAAIVATKSLRIDPRAEPRYAERIPYIVVHGEPGARLVDMVVDPLELLAINSPFRLNDIYYIRKQIIPALQRVFGLVGADLNQWFLDMPRPAREAIGKRHSCVPNPAKMRIDYYYESKHCILCGDLVQGSVHLCTKCSEDEITVATALTRNTSKLEKDMQHLAAICRHCGGGDWLIESGVKCTSLACSVFYERSKVQKELMSLSEVASRTGFYPVCNVDWF</sequence>
<dbReference type="FunFam" id="3.30.342.10:FF:000014">
    <property type="entry name" value="DNA polymerase"/>
    <property type="match status" value="1"/>
</dbReference>
<evidence type="ECO:0000256" key="2">
    <source>
        <dbReference type="ARBA" id="ARBA00004123"/>
    </source>
</evidence>
<evidence type="ECO:0000256" key="14">
    <source>
        <dbReference type="ARBA" id="ARBA00023014"/>
    </source>
</evidence>
<dbReference type="CDD" id="cd05778">
    <property type="entry name" value="DNA_polB_zeta_exo"/>
    <property type="match status" value="1"/>
</dbReference>
<evidence type="ECO:0000256" key="9">
    <source>
        <dbReference type="ARBA" id="ARBA00022763"/>
    </source>
</evidence>
<feature type="domain" description="DNA-directed DNA polymerase family B exonuclease" evidence="23">
    <location>
        <begin position="1084"/>
        <end position="1213"/>
    </location>
</feature>
<evidence type="ECO:0000256" key="15">
    <source>
        <dbReference type="ARBA" id="ARBA00023125"/>
    </source>
</evidence>
<dbReference type="SUPFAM" id="SSF53098">
    <property type="entry name" value="Ribonuclease H-like"/>
    <property type="match status" value="1"/>
</dbReference>
<keyword evidence="14 20" id="KW-0411">Iron-sulfur</keyword>
<dbReference type="InterPro" id="IPR006172">
    <property type="entry name" value="DNA-dir_DNA_pol_B"/>
</dbReference>
<dbReference type="FunFam" id="3.30.420.10:FF:000082">
    <property type="entry name" value="DNA polymerase"/>
    <property type="match status" value="1"/>
</dbReference>
<dbReference type="Gene3D" id="3.30.342.10">
    <property type="entry name" value="DNA Polymerase, chain B, domain 1"/>
    <property type="match status" value="1"/>
</dbReference>
<comment type="subunit">
    <text evidence="19">Forms DNA polymerase zeta with REV7.</text>
</comment>
<dbReference type="Gene3D" id="1.10.132.60">
    <property type="entry name" value="DNA polymerase family B, C-terminal domain"/>
    <property type="match status" value="1"/>
</dbReference>
<dbReference type="PANTHER" id="PTHR45812:SF1">
    <property type="entry name" value="DNA POLYMERASE ZETA CATALYTIC SUBUNIT"/>
    <property type="match status" value="1"/>
</dbReference>
<dbReference type="FunFam" id="1.10.287.690:FF:000002">
    <property type="entry name" value="DNA polymerase zeta"/>
    <property type="match status" value="1"/>
</dbReference>
<dbReference type="InterPro" id="IPR036397">
    <property type="entry name" value="RNaseH_sf"/>
</dbReference>
<dbReference type="InterPro" id="IPR042087">
    <property type="entry name" value="DNA_pol_B_thumb"/>
</dbReference>
<evidence type="ECO:0000259" key="22">
    <source>
        <dbReference type="Pfam" id="PF00136"/>
    </source>
</evidence>
<keyword evidence="5 20" id="KW-0808">Transferase</keyword>
<dbReference type="GO" id="GO:0006260">
    <property type="term" value="P:DNA replication"/>
    <property type="evidence" value="ECO:0007669"/>
    <property type="project" value="UniProtKB-KW"/>
</dbReference>
<dbReference type="Gene3D" id="1.10.287.690">
    <property type="entry name" value="Helix hairpin bin"/>
    <property type="match status" value="1"/>
</dbReference>
<evidence type="ECO:0000256" key="17">
    <source>
        <dbReference type="ARBA" id="ARBA00023242"/>
    </source>
</evidence>
<keyword evidence="12 20" id="KW-0239">DNA-directed DNA polymerase</keyword>
<evidence type="ECO:0000256" key="5">
    <source>
        <dbReference type="ARBA" id="ARBA00022679"/>
    </source>
</evidence>
<dbReference type="GO" id="GO:0003677">
    <property type="term" value="F:DNA binding"/>
    <property type="evidence" value="ECO:0007669"/>
    <property type="project" value="UniProtKB-KW"/>
</dbReference>
<evidence type="ECO:0000256" key="16">
    <source>
        <dbReference type="ARBA" id="ARBA00023204"/>
    </source>
</evidence>
<evidence type="ECO:0000256" key="7">
    <source>
        <dbReference type="ARBA" id="ARBA00022705"/>
    </source>
</evidence>
<accession>A0ABD3CL24</accession>
<keyword evidence="16" id="KW-0234">DNA repair</keyword>
<evidence type="ECO:0000256" key="21">
    <source>
        <dbReference type="SAM" id="MobiDB-lite"/>
    </source>
</evidence>
<keyword evidence="4 20" id="KW-0004">4Fe-4S</keyword>
<evidence type="ECO:0000256" key="13">
    <source>
        <dbReference type="ARBA" id="ARBA00023004"/>
    </source>
</evidence>
<keyword evidence="8 20" id="KW-0479">Metal-binding</keyword>
<dbReference type="SUPFAM" id="SSF56672">
    <property type="entry name" value="DNA/RNA polymerases"/>
    <property type="match status" value="1"/>
</dbReference>
<keyword evidence="6 20" id="KW-0548">Nucleotidyltransferase</keyword>
<feature type="region of interest" description="Disordered" evidence="21">
    <location>
        <begin position="1013"/>
        <end position="1033"/>
    </location>
</feature>
<dbReference type="Proteomes" id="UP001632038">
    <property type="component" value="Unassembled WGS sequence"/>
</dbReference>
<evidence type="ECO:0000256" key="1">
    <source>
        <dbReference type="ARBA" id="ARBA00001966"/>
    </source>
</evidence>
<feature type="domain" description="DNA polymerase zeta catalytic subunit N-terminal" evidence="26">
    <location>
        <begin position="18"/>
        <end position="71"/>
    </location>
</feature>
<evidence type="ECO:0000313" key="28">
    <source>
        <dbReference type="Proteomes" id="UP001632038"/>
    </source>
</evidence>
<comment type="catalytic activity">
    <reaction evidence="18 20">
        <text>DNA(n) + a 2'-deoxyribonucleoside 5'-triphosphate = DNA(n+1) + diphosphate</text>
        <dbReference type="Rhea" id="RHEA:22508"/>
        <dbReference type="Rhea" id="RHEA-COMP:17339"/>
        <dbReference type="Rhea" id="RHEA-COMP:17340"/>
        <dbReference type="ChEBI" id="CHEBI:33019"/>
        <dbReference type="ChEBI" id="CHEBI:61560"/>
        <dbReference type="ChEBI" id="CHEBI:173112"/>
        <dbReference type="EC" id="2.7.7.7"/>
    </reaction>
</comment>
<dbReference type="Pfam" id="PF03104">
    <property type="entry name" value="DNA_pol_B_exo1"/>
    <property type="match status" value="1"/>
</dbReference>
<dbReference type="EMBL" id="JAVIJP010000032">
    <property type="protein sequence ID" value="KAL3630318.1"/>
    <property type="molecule type" value="Genomic_DNA"/>
</dbReference>
<name>A0ABD3CL24_9LAMI</name>
<feature type="domain" description="DNA polymerase delta/zeta catalytic subunit N-terminal" evidence="25">
    <location>
        <begin position="72"/>
        <end position="161"/>
    </location>
</feature>
<keyword evidence="15 20" id="KW-0238">DNA-binding</keyword>
<dbReference type="Gene3D" id="3.90.1600.10">
    <property type="entry name" value="Palm domain of DNA polymerase"/>
    <property type="match status" value="1"/>
</dbReference>
<comment type="caution">
    <text evidence="27">The sequence shown here is derived from an EMBL/GenBank/DDBJ whole genome shotgun (WGS) entry which is preliminary data.</text>
</comment>
<evidence type="ECO:0000256" key="19">
    <source>
        <dbReference type="ARBA" id="ARBA00066055"/>
    </source>
</evidence>
<comment type="subcellular location">
    <subcellularLocation>
        <location evidence="2 20">Nucleus</location>
    </subcellularLocation>
</comment>
<evidence type="ECO:0000256" key="3">
    <source>
        <dbReference type="ARBA" id="ARBA00005755"/>
    </source>
</evidence>
<dbReference type="Gene3D" id="3.30.420.10">
    <property type="entry name" value="Ribonuclease H-like superfamily/Ribonuclease H"/>
    <property type="match status" value="1"/>
</dbReference>
<feature type="domain" description="DNA-directed DNA polymerase family B multifunctional" evidence="22">
    <location>
        <begin position="1351"/>
        <end position="1798"/>
    </location>
</feature>
<dbReference type="InterPro" id="IPR025687">
    <property type="entry name" value="Znf-C4pol"/>
</dbReference>
<dbReference type="GO" id="GO:0051539">
    <property type="term" value="F:4 iron, 4 sulfur cluster binding"/>
    <property type="evidence" value="ECO:0007669"/>
    <property type="project" value="UniProtKB-KW"/>
</dbReference>
<evidence type="ECO:0000256" key="20">
    <source>
        <dbReference type="RuleBase" id="RU000442"/>
    </source>
</evidence>
<dbReference type="CDD" id="cd05534">
    <property type="entry name" value="POLBc_zeta"/>
    <property type="match status" value="1"/>
</dbReference>
<dbReference type="Pfam" id="PF00136">
    <property type="entry name" value="DNA_pol_B"/>
    <property type="match status" value="1"/>
</dbReference>
<dbReference type="PANTHER" id="PTHR45812">
    <property type="entry name" value="DNA POLYMERASE ZETA CATALYTIC SUBUNIT"/>
    <property type="match status" value="1"/>
</dbReference>
<evidence type="ECO:0000259" key="24">
    <source>
        <dbReference type="Pfam" id="PF14260"/>
    </source>
</evidence>
<dbReference type="GO" id="GO:0005634">
    <property type="term" value="C:nucleus"/>
    <property type="evidence" value="ECO:0007669"/>
    <property type="project" value="UniProtKB-SubCell"/>
</dbReference>
<evidence type="ECO:0000256" key="6">
    <source>
        <dbReference type="ARBA" id="ARBA00022695"/>
    </source>
</evidence>
<dbReference type="GO" id="GO:0006281">
    <property type="term" value="P:DNA repair"/>
    <property type="evidence" value="ECO:0007669"/>
    <property type="project" value="UniProtKB-KW"/>
</dbReference>
<keyword evidence="28" id="KW-1185">Reference proteome</keyword>
<keyword evidence="17 20" id="KW-0539">Nucleus</keyword>
<dbReference type="PRINTS" id="PR00106">
    <property type="entry name" value="DNAPOLB"/>
</dbReference>
<dbReference type="PROSITE" id="PS00116">
    <property type="entry name" value="DNA_POLYMERASE_B"/>
    <property type="match status" value="1"/>
</dbReference>
<keyword evidence="7 20" id="KW-0235">DNA replication</keyword>
<dbReference type="FunFam" id="1.10.132.60:FF:000007">
    <property type="entry name" value="DNA polymerase"/>
    <property type="match status" value="1"/>
</dbReference>
<evidence type="ECO:0000256" key="8">
    <source>
        <dbReference type="ARBA" id="ARBA00022723"/>
    </source>
</evidence>
<dbReference type="InterPro" id="IPR017964">
    <property type="entry name" value="DNA-dir_DNA_pol_B_CS"/>
</dbReference>
<keyword evidence="9" id="KW-0227">DNA damage</keyword>
<dbReference type="InterPro" id="IPR030559">
    <property type="entry name" value="PolZ_Rev3"/>
</dbReference>
<feature type="compositionally biased region" description="Polar residues" evidence="21">
    <location>
        <begin position="1050"/>
        <end position="1061"/>
    </location>
</feature>
<comment type="cofactor">
    <cofactor evidence="1 20">
        <name>[4Fe-4S] cluster</name>
        <dbReference type="ChEBI" id="CHEBI:49883"/>
    </cofactor>
</comment>
<evidence type="ECO:0000256" key="12">
    <source>
        <dbReference type="ARBA" id="ARBA00022932"/>
    </source>
</evidence>
<dbReference type="Pfam" id="PF24065">
    <property type="entry name" value="REV3_N"/>
    <property type="match status" value="1"/>
</dbReference>
<evidence type="ECO:0000256" key="10">
    <source>
        <dbReference type="ARBA" id="ARBA00022771"/>
    </source>
</evidence>
<feature type="region of interest" description="Disordered" evidence="21">
    <location>
        <begin position="1046"/>
        <end position="1067"/>
    </location>
</feature>
<keyword evidence="13 20" id="KW-0408">Iron</keyword>
<comment type="similarity">
    <text evidence="3 20">Belongs to the DNA polymerase type-B family.</text>
</comment>